<reference evidence="4" key="1">
    <citation type="submission" date="2017-01" db="EMBL/GenBank/DDBJ databases">
        <authorList>
            <person name="Varghese N."/>
            <person name="Submissions S."/>
        </authorList>
    </citation>
    <scope>NUCLEOTIDE SEQUENCE [LARGE SCALE GENOMIC DNA]</scope>
    <source>
        <strain evidence="4">DSM 24913</strain>
    </source>
</reference>
<protein>
    <recommendedName>
        <fullName evidence="5">Cadmium carbonic anhydrase repeat-containing protein</fullName>
    </recommendedName>
</protein>
<proteinExistence type="predicted"/>
<feature type="region of interest" description="Disordered" evidence="1">
    <location>
        <begin position="209"/>
        <end position="235"/>
    </location>
</feature>
<dbReference type="STRING" id="484498.SAMN05421686_10223"/>
<evidence type="ECO:0000313" key="4">
    <source>
        <dbReference type="Proteomes" id="UP000185639"/>
    </source>
</evidence>
<evidence type="ECO:0008006" key="5">
    <source>
        <dbReference type="Google" id="ProtNLM"/>
    </source>
</evidence>
<accession>A0A1N7JI91</accession>
<keyword evidence="4" id="KW-1185">Reference proteome</keyword>
<dbReference type="EMBL" id="FTOH01000002">
    <property type="protein sequence ID" value="SIS48976.1"/>
    <property type="molecule type" value="Genomic_DNA"/>
</dbReference>
<feature type="compositionally biased region" description="Polar residues" evidence="1">
    <location>
        <begin position="209"/>
        <end position="228"/>
    </location>
</feature>
<keyword evidence="2" id="KW-0732">Signal</keyword>
<organism evidence="3 4">
    <name type="scientific">Thalassolituus maritimus</name>
    <dbReference type="NCBI Taxonomy" id="484498"/>
    <lineage>
        <taxon>Bacteria</taxon>
        <taxon>Pseudomonadati</taxon>
        <taxon>Pseudomonadota</taxon>
        <taxon>Gammaproteobacteria</taxon>
        <taxon>Oceanospirillales</taxon>
        <taxon>Oceanospirillaceae</taxon>
        <taxon>Thalassolituus</taxon>
    </lineage>
</organism>
<feature type="signal peptide" evidence="2">
    <location>
        <begin position="1"/>
        <end position="21"/>
    </location>
</feature>
<dbReference type="InterPro" id="IPR018883">
    <property type="entry name" value="Delta_CA"/>
</dbReference>
<evidence type="ECO:0000313" key="3">
    <source>
        <dbReference type="EMBL" id="SIS48976.1"/>
    </source>
</evidence>
<sequence>MSMLKRSFFISTLVMPTLLMAGQSSSQTVSDGVIAEQRKRLAENTDGQGFGPQSPRDIDEVAGKNSNLFQAAPAHTEMNLCNIHFHVGAEHKGGEFTTYAGNGNGHGSGTGYLYDGQLTKKQLKPYKGDVCAAKSRTLVPGDTIEVHFVHTTAKIEPGPTLGACLSDNIMNPQLRVEAQVIVLANDRSAIDFEDMAEVKRLNGYHQAPNIPTNTGMPVQYAGSTTGPSYNEKGSPLQVSWSVRPEVAVVDIESVASWCEENQFAEDHAHGVRNLVLNPQLLSEIK</sequence>
<dbReference type="AlphaFoldDB" id="A0A1N7JI91"/>
<dbReference type="InterPro" id="IPR036398">
    <property type="entry name" value="CA_dom_sf"/>
</dbReference>
<feature type="chain" id="PRO_5009942989" description="Cadmium carbonic anhydrase repeat-containing protein" evidence="2">
    <location>
        <begin position="22"/>
        <end position="285"/>
    </location>
</feature>
<gene>
    <name evidence="3" type="ORF">SAMN05421686_10223</name>
</gene>
<dbReference type="Pfam" id="PF10563">
    <property type="entry name" value="CA_like"/>
    <property type="match status" value="1"/>
</dbReference>
<evidence type="ECO:0000256" key="2">
    <source>
        <dbReference type="SAM" id="SignalP"/>
    </source>
</evidence>
<dbReference type="SUPFAM" id="SSF51069">
    <property type="entry name" value="Carbonic anhydrase"/>
    <property type="match status" value="1"/>
</dbReference>
<name>A0A1N7JI91_9GAMM</name>
<dbReference type="Proteomes" id="UP000185639">
    <property type="component" value="Unassembled WGS sequence"/>
</dbReference>
<evidence type="ECO:0000256" key="1">
    <source>
        <dbReference type="SAM" id="MobiDB-lite"/>
    </source>
</evidence>